<gene>
    <name evidence="1" type="ORF">OSH07_21665</name>
</gene>
<evidence type="ECO:0000313" key="2">
    <source>
        <dbReference type="Proteomes" id="UP001144805"/>
    </source>
</evidence>
<protein>
    <submittedName>
        <fullName evidence="1">Antibiotic biosynthesis monooxygenase</fullName>
    </submittedName>
</protein>
<reference evidence="1" key="1">
    <citation type="submission" date="2022-11" db="EMBL/GenBank/DDBJ databases">
        <title>Biodiversity and phylogenetic relationships of bacteria.</title>
        <authorList>
            <person name="Machado R.A.R."/>
            <person name="Bhat A."/>
            <person name="Loulou A."/>
            <person name="Kallel S."/>
        </authorList>
    </citation>
    <scope>NUCLEOTIDE SEQUENCE</scope>
    <source>
        <strain evidence="1">K-TC2</strain>
    </source>
</reference>
<dbReference type="InterPro" id="IPR011008">
    <property type="entry name" value="Dimeric_a/b-barrel"/>
</dbReference>
<dbReference type="AlphaFoldDB" id="A0A9X3E6W4"/>
<keyword evidence="2" id="KW-1185">Reference proteome</keyword>
<sequence>MSQSAIRSPVSESSANQEAPALAAGPLYRVDKFIVPAAGRDEFLGRVRDTYDVLRQQEGFLQDMILEQNSGPGVFNIVTLVEWASADVVARVSEAVARHHAETGFDRQAMIARLGITADIASYSRIPAF</sequence>
<proteinExistence type="predicted"/>
<dbReference type="Gene3D" id="3.30.70.100">
    <property type="match status" value="1"/>
</dbReference>
<dbReference type="GO" id="GO:0004497">
    <property type="term" value="F:monooxygenase activity"/>
    <property type="evidence" value="ECO:0007669"/>
    <property type="project" value="UniProtKB-KW"/>
</dbReference>
<dbReference type="Proteomes" id="UP001144805">
    <property type="component" value="Unassembled WGS sequence"/>
</dbReference>
<dbReference type="EMBL" id="JAPKNK010000012">
    <property type="protein sequence ID" value="MCX5571822.1"/>
    <property type="molecule type" value="Genomic_DNA"/>
</dbReference>
<keyword evidence="1" id="KW-0560">Oxidoreductase</keyword>
<dbReference type="SUPFAM" id="SSF54909">
    <property type="entry name" value="Dimeric alpha+beta barrel"/>
    <property type="match status" value="1"/>
</dbReference>
<dbReference type="RefSeq" id="WP_266340783.1">
    <property type="nucleotide sequence ID" value="NZ_JAPKNK010000012.1"/>
</dbReference>
<comment type="caution">
    <text evidence="1">The sequence shown here is derived from an EMBL/GenBank/DDBJ whole genome shotgun (WGS) entry which is preliminary data.</text>
</comment>
<evidence type="ECO:0000313" key="1">
    <source>
        <dbReference type="EMBL" id="MCX5571822.1"/>
    </source>
</evidence>
<keyword evidence="1" id="KW-0503">Monooxygenase</keyword>
<accession>A0A9X3E6W4</accession>
<organism evidence="1 2">
    <name type="scientific">Kaistia nematophila</name>
    <dbReference type="NCBI Taxonomy" id="2994654"/>
    <lineage>
        <taxon>Bacteria</taxon>
        <taxon>Pseudomonadati</taxon>
        <taxon>Pseudomonadota</taxon>
        <taxon>Alphaproteobacteria</taxon>
        <taxon>Hyphomicrobiales</taxon>
        <taxon>Kaistiaceae</taxon>
        <taxon>Kaistia</taxon>
    </lineage>
</organism>
<name>A0A9X3E6W4_9HYPH</name>